<dbReference type="PANTHER" id="PTHR10584:SF166">
    <property type="entry name" value="RIBOKINASE"/>
    <property type="match status" value="1"/>
</dbReference>
<dbReference type="InterPro" id="IPR011611">
    <property type="entry name" value="PfkB_dom"/>
</dbReference>
<evidence type="ECO:0000256" key="7">
    <source>
        <dbReference type="ARBA" id="ARBA00022958"/>
    </source>
</evidence>
<evidence type="ECO:0000313" key="12">
    <source>
        <dbReference type="Proteomes" id="UP001523566"/>
    </source>
</evidence>
<feature type="active site" description="Proton acceptor" evidence="9">
    <location>
        <position position="248"/>
    </location>
</feature>
<comment type="caution">
    <text evidence="9">Lacks conserved residue(s) required for the propagation of feature annotation.</text>
</comment>
<comment type="subcellular location">
    <subcellularLocation>
        <location evidence="9">Cytoplasm</location>
    </subcellularLocation>
</comment>
<dbReference type="InterPro" id="IPR002139">
    <property type="entry name" value="Ribo/fructo_kinase"/>
</dbReference>
<comment type="caution">
    <text evidence="11">The sequence shown here is derived from an EMBL/GenBank/DDBJ whole genome shotgun (WGS) entry which is preliminary data.</text>
</comment>
<evidence type="ECO:0000256" key="6">
    <source>
        <dbReference type="ARBA" id="ARBA00022842"/>
    </source>
</evidence>
<feature type="binding site" evidence="9">
    <location>
        <position position="283"/>
    </location>
    <ligand>
        <name>K(+)</name>
        <dbReference type="ChEBI" id="CHEBI:29103"/>
    </ligand>
</feature>
<evidence type="ECO:0000256" key="4">
    <source>
        <dbReference type="ARBA" id="ARBA00022777"/>
    </source>
</evidence>
<dbReference type="InterPro" id="IPR029056">
    <property type="entry name" value="Ribokinase-like"/>
</dbReference>
<feature type="binding site" evidence="9">
    <location>
        <position position="244"/>
    </location>
    <ligand>
        <name>K(+)</name>
        <dbReference type="ChEBI" id="CHEBI:29103"/>
    </ligand>
</feature>
<dbReference type="Proteomes" id="UP001523566">
    <property type="component" value="Unassembled WGS sequence"/>
</dbReference>
<feature type="binding site" evidence="9">
    <location>
        <begin position="10"/>
        <end position="12"/>
    </location>
    <ligand>
        <name>substrate</name>
    </ligand>
</feature>
<evidence type="ECO:0000256" key="1">
    <source>
        <dbReference type="ARBA" id="ARBA00022679"/>
    </source>
</evidence>
<comment type="subunit">
    <text evidence="9">Homodimer.</text>
</comment>
<evidence type="ECO:0000256" key="5">
    <source>
        <dbReference type="ARBA" id="ARBA00022840"/>
    </source>
</evidence>
<feature type="binding site" evidence="9">
    <location>
        <position position="248"/>
    </location>
    <ligand>
        <name>substrate</name>
    </ligand>
</feature>
<dbReference type="EMBL" id="JAMZFW010000006">
    <property type="protein sequence ID" value="MCP1101938.1"/>
    <property type="molecule type" value="Genomic_DNA"/>
</dbReference>
<keyword evidence="2 9" id="KW-0479">Metal-binding</keyword>
<reference evidence="11 12" key="1">
    <citation type="journal article" date="2022" name="Genome Biol. Evol.">
        <title>Host diet, physiology and behaviors set the stage for Lachnospiraceae cladogenesis.</title>
        <authorList>
            <person name="Vera-Ponce De Leon A."/>
            <person name="Schneider M."/>
            <person name="Jahnes B.C."/>
            <person name="Sadowski V."/>
            <person name="Camuy-Velez L.A."/>
            <person name="Duan J."/>
            <person name="Sabree Z.L."/>
        </authorList>
    </citation>
    <scope>NUCLEOTIDE SEQUENCE [LARGE SCALE GENOMIC DNA]</scope>
    <source>
        <strain evidence="11 12">PAL113</strain>
    </source>
</reference>
<name>A0ABT1E7Y4_9FIRM</name>
<feature type="binding site" evidence="9">
    <location>
        <position position="278"/>
    </location>
    <ligand>
        <name>K(+)</name>
        <dbReference type="ChEBI" id="CHEBI:29103"/>
    </ligand>
</feature>
<dbReference type="Gene3D" id="3.40.1190.20">
    <property type="match status" value="1"/>
</dbReference>
<comment type="pathway">
    <text evidence="9">Carbohydrate metabolism; D-ribose degradation; D-ribose 5-phosphate from beta-D-ribopyranose: step 2/2.</text>
</comment>
<evidence type="ECO:0000256" key="9">
    <source>
        <dbReference type="HAMAP-Rule" id="MF_01987"/>
    </source>
</evidence>
<organism evidence="11 12">
    <name type="scientific">Aequitasia blattaphilus</name>
    <dbReference type="NCBI Taxonomy" id="2949332"/>
    <lineage>
        <taxon>Bacteria</taxon>
        <taxon>Bacillati</taxon>
        <taxon>Bacillota</taxon>
        <taxon>Clostridia</taxon>
        <taxon>Lachnospirales</taxon>
        <taxon>Lachnospiraceae</taxon>
        <taxon>Aequitasia</taxon>
    </lineage>
</organism>
<comment type="cofactor">
    <cofactor evidence="9">
        <name>Mg(2+)</name>
        <dbReference type="ChEBI" id="CHEBI:18420"/>
    </cofactor>
    <text evidence="9">Requires a divalent cation, most likely magnesium in vivo, as an electrophilic catalyst to aid phosphoryl group transfer. It is the chelate of the metal and the nucleotide that is the actual substrate.</text>
</comment>
<feature type="binding site" evidence="9">
    <location>
        <position position="180"/>
    </location>
    <ligand>
        <name>ATP</name>
        <dbReference type="ChEBI" id="CHEBI:30616"/>
    </ligand>
</feature>
<evidence type="ECO:0000256" key="2">
    <source>
        <dbReference type="ARBA" id="ARBA00022723"/>
    </source>
</evidence>
<keyword evidence="5 9" id="KW-0067">ATP-binding</keyword>
<accession>A0ABT1E7Y4</accession>
<dbReference type="PRINTS" id="PR00990">
    <property type="entry name" value="RIBOKINASE"/>
</dbReference>
<keyword evidence="6 9" id="KW-0460">Magnesium</keyword>
<keyword evidence="4 9" id="KW-0418">Kinase</keyword>
<dbReference type="EC" id="2.7.1.15" evidence="9"/>
<comment type="similarity">
    <text evidence="9">Belongs to the carbohydrate kinase PfkB family. Ribokinase subfamily.</text>
</comment>
<protein>
    <recommendedName>
        <fullName evidence="9">Ribokinase</fullName>
        <shortName evidence="9">RK</shortName>
        <ecNumber evidence="9">2.7.1.15</ecNumber>
    </recommendedName>
</protein>
<keyword evidence="3 9" id="KW-0547">Nucleotide-binding</keyword>
<comment type="function">
    <text evidence="9">Catalyzes the phosphorylation of ribose at O-5 in a reaction requiring ATP and magnesium. The resulting D-ribose-5-phosphate can then be used either for sythesis of nucleotides, histidine, and tryptophan, or as a component of the pentose phosphate pathway.</text>
</comment>
<dbReference type="PANTHER" id="PTHR10584">
    <property type="entry name" value="SUGAR KINASE"/>
    <property type="match status" value="1"/>
</dbReference>
<sequence length="297" mass="32375">MKILVFGALNIDYTYSVDHFVQKGETISSSELSVFSGGKGLNQAIAFSKAGANVYQAGCIGTDGKVLLSTLEEAGVNTSYVHVSQEYRSGNAIIQNDKEGDNCIILYGGSNQEIKKEYVDEVLSHFAEGDYIVLQNEINEMSYIIERAKEVGMVVVLNPSPMDEKVFTFPLACVDYLILNEVEACQLLDIPSEDYNEGEILVSLHEKFPNMKIVLTLGSLGSRYLDNEETVNQSCYKVKAVDTTAAGDTYTGYFIASVIQNKSVKEAMDIASKASAIAVGRKGASSSIPTYNEVIRS</sequence>
<feature type="binding site" evidence="9">
    <location>
        <position position="137"/>
    </location>
    <ligand>
        <name>substrate</name>
    </ligand>
</feature>
<keyword evidence="9" id="KW-0963">Cytoplasm</keyword>
<evidence type="ECO:0000256" key="3">
    <source>
        <dbReference type="ARBA" id="ARBA00022741"/>
    </source>
</evidence>
<feature type="binding site" evidence="9">
    <location>
        <position position="281"/>
    </location>
    <ligand>
        <name>K(+)</name>
        <dbReference type="ChEBI" id="CHEBI:29103"/>
    </ligand>
</feature>
<comment type="catalytic activity">
    <reaction evidence="9">
        <text>D-ribose + ATP = D-ribose 5-phosphate + ADP + H(+)</text>
        <dbReference type="Rhea" id="RHEA:13697"/>
        <dbReference type="ChEBI" id="CHEBI:15378"/>
        <dbReference type="ChEBI" id="CHEBI:30616"/>
        <dbReference type="ChEBI" id="CHEBI:47013"/>
        <dbReference type="ChEBI" id="CHEBI:78346"/>
        <dbReference type="ChEBI" id="CHEBI:456216"/>
        <dbReference type="EC" id="2.7.1.15"/>
    </reaction>
</comment>
<evidence type="ECO:0000313" key="11">
    <source>
        <dbReference type="EMBL" id="MCP1101938.1"/>
    </source>
</evidence>
<dbReference type="RefSeq" id="WP_262065727.1">
    <property type="nucleotide sequence ID" value="NZ_JAMXOD010000006.1"/>
</dbReference>
<comment type="activity regulation">
    <text evidence="9">Activated by a monovalent cation that binds near, but not in, the active site. The most likely occupant of the site in vivo is potassium. Ion binding induces a conformational change that may alter substrate affinity.</text>
</comment>
<dbReference type="Pfam" id="PF00294">
    <property type="entry name" value="PfkB"/>
    <property type="match status" value="1"/>
</dbReference>
<feature type="domain" description="Carbohydrate kinase PfkB" evidence="10">
    <location>
        <begin position="2"/>
        <end position="290"/>
    </location>
</feature>
<evidence type="ECO:0000256" key="8">
    <source>
        <dbReference type="ARBA" id="ARBA00023277"/>
    </source>
</evidence>
<dbReference type="CDD" id="cd01174">
    <property type="entry name" value="ribokinase"/>
    <property type="match status" value="1"/>
</dbReference>
<keyword evidence="7 9" id="KW-0630">Potassium</keyword>
<keyword evidence="12" id="KW-1185">Reference proteome</keyword>
<keyword evidence="1 9" id="KW-0808">Transferase</keyword>
<evidence type="ECO:0000259" key="10">
    <source>
        <dbReference type="Pfam" id="PF00294"/>
    </source>
</evidence>
<proteinExistence type="inferred from homology"/>
<feature type="binding site" evidence="9">
    <location>
        <position position="242"/>
    </location>
    <ligand>
        <name>K(+)</name>
        <dbReference type="ChEBI" id="CHEBI:29103"/>
    </ligand>
</feature>
<dbReference type="InterPro" id="IPR011877">
    <property type="entry name" value="Ribokinase"/>
</dbReference>
<keyword evidence="8 9" id="KW-0119">Carbohydrate metabolism</keyword>
<dbReference type="SUPFAM" id="SSF53613">
    <property type="entry name" value="Ribokinase-like"/>
    <property type="match status" value="1"/>
</dbReference>
<dbReference type="HAMAP" id="MF_01987">
    <property type="entry name" value="Ribokinase"/>
    <property type="match status" value="1"/>
</dbReference>
<feature type="binding site" evidence="9">
    <location>
        <position position="287"/>
    </location>
    <ligand>
        <name>K(+)</name>
        <dbReference type="ChEBI" id="CHEBI:29103"/>
    </ligand>
</feature>
<feature type="binding site" evidence="9">
    <location>
        <begin position="216"/>
        <end position="221"/>
    </location>
    <ligand>
        <name>ATP</name>
        <dbReference type="ChEBI" id="CHEBI:30616"/>
    </ligand>
</feature>
<feature type="binding site" evidence="9">
    <location>
        <begin position="38"/>
        <end position="42"/>
    </location>
    <ligand>
        <name>substrate</name>
    </ligand>
</feature>
<feature type="binding site" evidence="9">
    <location>
        <begin position="247"/>
        <end position="248"/>
    </location>
    <ligand>
        <name>ATP</name>
        <dbReference type="ChEBI" id="CHEBI:30616"/>
    </ligand>
</feature>
<gene>
    <name evidence="9" type="primary">rbsK</name>
    <name evidence="11" type="ORF">NK125_05840</name>
</gene>